<evidence type="ECO:0000256" key="9">
    <source>
        <dbReference type="SAM" id="MobiDB-lite"/>
    </source>
</evidence>
<feature type="region of interest" description="Disordered" evidence="9">
    <location>
        <begin position="335"/>
        <end position="374"/>
    </location>
</feature>
<name>A0A7L1DBW7_9PASS</name>
<feature type="compositionally biased region" description="Polar residues" evidence="9">
    <location>
        <begin position="507"/>
        <end position="517"/>
    </location>
</feature>
<feature type="compositionally biased region" description="Basic and acidic residues" evidence="9">
    <location>
        <begin position="362"/>
        <end position="374"/>
    </location>
</feature>
<evidence type="ECO:0000259" key="10">
    <source>
        <dbReference type="Pfam" id="PF07557"/>
    </source>
</evidence>
<feature type="compositionally biased region" description="Basic residues" evidence="9">
    <location>
        <begin position="347"/>
        <end position="357"/>
    </location>
</feature>
<evidence type="ECO:0000256" key="8">
    <source>
        <dbReference type="ARBA" id="ARBA00023328"/>
    </source>
</evidence>
<protein>
    <submittedName>
        <fullName evidence="11">SGO1 protein</fullName>
    </submittedName>
</protein>
<comment type="similarity">
    <text evidence="2">Belongs to the shugoshin family.</text>
</comment>
<dbReference type="GO" id="GO:0005634">
    <property type="term" value="C:nucleus"/>
    <property type="evidence" value="ECO:0007669"/>
    <property type="project" value="InterPro"/>
</dbReference>
<dbReference type="GO" id="GO:0000775">
    <property type="term" value="C:chromosome, centromeric region"/>
    <property type="evidence" value="ECO:0007669"/>
    <property type="project" value="UniProtKB-SubCell"/>
</dbReference>
<accession>A0A7L1DBW7</accession>
<dbReference type="Gene3D" id="1.20.5.730">
    <property type="entry name" value="Single helix bin"/>
    <property type="match status" value="1"/>
</dbReference>
<dbReference type="Pfam" id="PF07557">
    <property type="entry name" value="Shugoshin_C"/>
    <property type="match status" value="1"/>
</dbReference>
<feature type="compositionally biased region" description="Polar residues" evidence="9">
    <location>
        <begin position="403"/>
        <end position="414"/>
    </location>
</feature>
<dbReference type="InterPro" id="IPR011515">
    <property type="entry name" value="Shugoshin_C"/>
</dbReference>
<evidence type="ECO:0000256" key="6">
    <source>
        <dbReference type="ARBA" id="ARBA00023054"/>
    </source>
</evidence>
<feature type="region of interest" description="Disordered" evidence="9">
    <location>
        <begin position="403"/>
        <end position="539"/>
    </location>
</feature>
<dbReference type="OrthoDB" id="9901374at2759"/>
<dbReference type="PANTHER" id="PTHR21577">
    <property type="entry name" value="SHUGOSHIN"/>
    <property type="match status" value="1"/>
</dbReference>
<dbReference type="InterPro" id="IPR038889">
    <property type="entry name" value="Shugoshin1/2"/>
</dbReference>
<evidence type="ECO:0000313" key="12">
    <source>
        <dbReference type="Proteomes" id="UP000553648"/>
    </source>
</evidence>
<keyword evidence="4" id="KW-0132">Cell division</keyword>
<evidence type="ECO:0000256" key="5">
    <source>
        <dbReference type="ARBA" id="ARBA00022829"/>
    </source>
</evidence>
<dbReference type="GO" id="GO:0045132">
    <property type="term" value="P:meiotic chromosome segregation"/>
    <property type="evidence" value="ECO:0007669"/>
    <property type="project" value="InterPro"/>
</dbReference>
<keyword evidence="3" id="KW-0158">Chromosome</keyword>
<feature type="domain" description="Shugoshin C-terminal" evidence="10">
    <location>
        <begin position="535"/>
        <end position="555"/>
    </location>
</feature>
<feature type="non-terminal residue" evidence="11">
    <location>
        <position position="1"/>
    </location>
</feature>
<dbReference type="Proteomes" id="UP000553648">
    <property type="component" value="Unassembled WGS sequence"/>
</dbReference>
<keyword evidence="6" id="KW-0175">Coiled coil</keyword>
<evidence type="ECO:0000256" key="4">
    <source>
        <dbReference type="ARBA" id="ARBA00022618"/>
    </source>
</evidence>
<dbReference type="PANTHER" id="PTHR21577:SF3">
    <property type="entry name" value="SHUGOSHIN 1-RELATED"/>
    <property type="match status" value="1"/>
</dbReference>
<reference evidence="11 12" key="1">
    <citation type="submission" date="2019-09" db="EMBL/GenBank/DDBJ databases">
        <title>Bird 10,000 Genomes (B10K) Project - Family phase.</title>
        <authorList>
            <person name="Zhang G."/>
        </authorList>
    </citation>
    <scope>NUCLEOTIDE SEQUENCE [LARGE SCALE GENOMIC DNA]</scope>
    <source>
        <strain evidence="11">B10K-DU-002-03</strain>
        <tissue evidence="11">Muscle</tissue>
    </source>
</reference>
<keyword evidence="5" id="KW-0159">Chromosome partition</keyword>
<evidence type="ECO:0000256" key="2">
    <source>
        <dbReference type="ARBA" id="ARBA00010845"/>
    </source>
</evidence>
<dbReference type="GO" id="GO:0051301">
    <property type="term" value="P:cell division"/>
    <property type="evidence" value="ECO:0007669"/>
    <property type="project" value="UniProtKB-KW"/>
</dbReference>
<evidence type="ECO:0000256" key="1">
    <source>
        <dbReference type="ARBA" id="ARBA00004584"/>
    </source>
</evidence>
<gene>
    <name evidence="11" type="primary">Sgo1_1</name>
    <name evidence="11" type="ORF">SERLUN_R04360</name>
</gene>
<keyword evidence="12" id="KW-1185">Reference proteome</keyword>
<keyword evidence="8" id="KW-0137">Centromere</keyword>
<sequence>MAEYPRKSFKDSLSDIKQRMREKRAHKFSKLSKTTQLSTLKAKRATKSSNKMKVIQENNRDLALCLQEEKLKLREAEATIFQLRKDYYCLKAQMLDLQRSHRLQQEQGLVENQLLALNEIVSKVSQNLQDTIDLLGPVKNLCSAGINQRGPGNRCSVTGPECSTGPLQCAHEDGPVLPSETEAGSGRNSLSNICVESGGDVSLPEIISNKGQTPDFHLDNAESELENISSVRNFGFGRVLQKSVSTRCHFAKMRNLNVICTDALYHSEAPESIKELDEVNKIMLEENLEKCATETINTAVSHLKENKADSELVLRQINSETAQFNLKCNSNLKQPKCKRKENSQRREGKHQKKKLKCPKNTSQKEREKQDKEVSKENLNFLGGINDAYDFHFEERVHVTPFRQNKVNNEDTAVNDQEDSCEANDKEDSDTGEDSDDSLYMPYKSKSKRRQSSADSIATSPIHPRPRSKRCLAQHNQRLCCEEETENNKSSDKSITQPSEPSRGRLSDVTNTAASLPSTGEAATIPEEGPQPPKQKRTCTRHVNYKEPKLAGKLRRGDPFTDVKFLRSPIFKMKK</sequence>
<feature type="compositionally biased region" description="Acidic residues" evidence="9">
    <location>
        <begin position="415"/>
        <end position="436"/>
    </location>
</feature>
<comment type="subcellular location">
    <subcellularLocation>
        <location evidence="1">Chromosome</location>
        <location evidence="1">Centromere</location>
    </subcellularLocation>
</comment>
<evidence type="ECO:0000256" key="3">
    <source>
        <dbReference type="ARBA" id="ARBA00022454"/>
    </source>
</evidence>
<evidence type="ECO:0000313" key="11">
    <source>
        <dbReference type="EMBL" id="NXM74344.1"/>
    </source>
</evidence>
<evidence type="ECO:0000256" key="7">
    <source>
        <dbReference type="ARBA" id="ARBA00023306"/>
    </source>
</evidence>
<comment type="caution">
    <text evidence="11">The sequence shown here is derived from an EMBL/GenBank/DDBJ whole genome shotgun (WGS) entry which is preliminary data.</text>
</comment>
<dbReference type="EMBL" id="VXBA01004036">
    <property type="protein sequence ID" value="NXM74344.1"/>
    <property type="molecule type" value="Genomic_DNA"/>
</dbReference>
<proteinExistence type="inferred from homology"/>
<organism evidence="11 12">
    <name type="scientific">Serilophus lunatus</name>
    <name type="common">silver-breasted broadbill</name>
    <dbReference type="NCBI Taxonomy" id="239386"/>
    <lineage>
        <taxon>Eukaryota</taxon>
        <taxon>Metazoa</taxon>
        <taxon>Chordata</taxon>
        <taxon>Craniata</taxon>
        <taxon>Vertebrata</taxon>
        <taxon>Euteleostomi</taxon>
        <taxon>Archelosauria</taxon>
        <taxon>Archosauria</taxon>
        <taxon>Dinosauria</taxon>
        <taxon>Saurischia</taxon>
        <taxon>Theropoda</taxon>
        <taxon>Coelurosauria</taxon>
        <taxon>Aves</taxon>
        <taxon>Neognathae</taxon>
        <taxon>Neoaves</taxon>
        <taxon>Telluraves</taxon>
        <taxon>Australaves</taxon>
        <taxon>Passeriformes</taxon>
        <taxon>Eurylaimidae</taxon>
        <taxon>Serilophus</taxon>
    </lineage>
</organism>
<keyword evidence="7" id="KW-0131">Cell cycle</keyword>
<dbReference type="AlphaFoldDB" id="A0A7L1DBW7"/>
<feature type="non-terminal residue" evidence="11">
    <location>
        <position position="574"/>
    </location>
</feature>